<proteinExistence type="predicted"/>
<dbReference type="SMART" id="SM00320">
    <property type="entry name" value="WD40"/>
    <property type="match status" value="4"/>
</dbReference>
<keyword evidence="6" id="KW-1185">Reference proteome</keyword>
<keyword evidence="3" id="KW-0539">Nucleus</keyword>
<accession>A0A540KDT1</accession>
<dbReference type="InterPro" id="IPR044633">
    <property type="entry name" value="CstF1-like"/>
</dbReference>
<protein>
    <recommendedName>
        <fullName evidence="4">Cleavage stimulation factor 50 kDa subunit</fullName>
    </recommendedName>
</protein>
<dbReference type="Proteomes" id="UP000315295">
    <property type="component" value="Unassembled WGS sequence"/>
</dbReference>
<dbReference type="EMBL" id="VIEB01001414">
    <property type="protein sequence ID" value="TQD72385.1"/>
    <property type="molecule type" value="Genomic_DNA"/>
</dbReference>
<dbReference type="GO" id="GO:0003723">
    <property type="term" value="F:RNA binding"/>
    <property type="evidence" value="ECO:0007669"/>
    <property type="project" value="TreeGrafter"/>
</dbReference>
<evidence type="ECO:0000256" key="2">
    <source>
        <dbReference type="ARBA" id="ARBA00022664"/>
    </source>
</evidence>
<dbReference type="InterPro" id="IPR001680">
    <property type="entry name" value="WD40_rpt"/>
</dbReference>
<sequence>MTSLNAEAPRNRLLELVSKGLAVEKDEMLRGVSLSAYDLGTSVASRYGAIPATRTAAVDFGAVQETKGSPKSFPKHETRHLSERKVSKIKQMMLPEARDGPVRPVIHTFYDHLKDTHKVCSVCFHPSGDFLLAGTDHPIPHLYDIITFQCYLSANAPEIDVNRAINQVFSYSGKHVTASKDGLIRLWDGITAKCARSIPAHCTAEATSANFTKDQRFVLSSGKDSTAVFNDTEEFVLSIDEPTNEIVIWDATTADKVAKWPSNHIGAFRWLAHLPTEAAFVTCGTDRSIRFWKESLSSL</sequence>
<dbReference type="Pfam" id="PF00400">
    <property type="entry name" value="WD40"/>
    <property type="match status" value="3"/>
</dbReference>
<name>A0A540KDT1_MALBA</name>
<dbReference type="SUPFAM" id="SSF50978">
    <property type="entry name" value="WD40 repeat-like"/>
    <property type="match status" value="1"/>
</dbReference>
<dbReference type="PANTHER" id="PTHR44133:SF2">
    <property type="entry name" value="CLEAVAGE STIMULATION FACTOR SUBUNIT 1"/>
    <property type="match status" value="1"/>
</dbReference>
<dbReference type="GO" id="GO:0031124">
    <property type="term" value="P:mRNA 3'-end processing"/>
    <property type="evidence" value="ECO:0007669"/>
    <property type="project" value="InterPro"/>
</dbReference>
<comment type="caution">
    <text evidence="5">The sequence shown here is derived from an EMBL/GenBank/DDBJ whole genome shotgun (WGS) entry which is preliminary data.</text>
</comment>
<evidence type="ECO:0000256" key="1">
    <source>
        <dbReference type="ARBA" id="ARBA00004123"/>
    </source>
</evidence>
<dbReference type="PANTHER" id="PTHR44133">
    <property type="entry name" value="CLEAVAGE STIMULATION FACTOR SUBUNIT 1"/>
    <property type="match status" value="1"/>
</dbReference>
<reference evidence="5 6" key="1">
    <citation type="journal article" date="2019" name="G3 (Bethesda)">
        <title>Sequencing of a Wild Apple (Malus baccata) Genome Unravels the Differences Between Cultivated and Wild Apple Species Regarding Disease Resistance and Cold Tolerance.</title>
        <authorList>
            <person name="Chen X."/>
        </authorList>
    </citation>
    <scope>NUCLEOTIDE SEQUENCE [LARGE SCALE GENOMIC DNA]</scope>
    <source>
        <strain evidence="6">cv. Shandingzi</strain>
        <tissue evidence="5">Leaves</tissue>
    </source>
</reference>
<comment type="subcellular location">
    <subcellularLocation>
        <location evidence="1">Nucleus</location>
    </subcellularLocation>
</comment>
<dbReference type="InterPro" id="IPR036322">
    <property type="entry name" value="WD40_repeat_dom_sf"/>
</dbReference>
<evidence type="ECO:0000256" key="3">
    <source>
        <dbReference type="ARBA" id="ARBA00023242"/>
    </source>
</evidence>
<gene>
    <name evidence="5" type="ORF">C1H46_042076</name>
</gene>
<dbReference type="STRING" id="106549.A0A540KDT1"/>
<evidence type="ECO:0000313" key="6">
    <source>
        <dbReference type="Proteomes" id="UP000315295"/>
    </source>
</evidence>
<dbReference type="InterPro" id="IPR015943">
    <property type="entry name" value="WD40/YVTN_repeat-like_dom_sf"/>
</dbReference>
<evidence type="ECO:0000313" key="5">
    <source>
        <dbReference type="EMBL" id="TQD72385.1"/>
    </source>
</evidence>
<dbReference type="AlphaFoldDB" id="A0A540KDT1"/>
<organism evidence="5 6">
    <name type="scientific">Malus baccata</name>
    <name type="common">Siberian crab apple</name>
    <name type="synonym">Pyrus baccata</name>
    <dbReference type="NCBI Taxonomy" id="106549"/>
    <lineage>
        <taxon>Eukaryota</taxon>
        <taxon>Viridiplantae</taxon>
        <taxon>Streptophyta</taxon>
        <taxon>Embryophyta</taxon>
        <taxon>Tracheophyta</taxon>
        <taxon>Spermatophyta</taxon>
        <taxon>Magnoliopsida</taxon>
        <taxon>eudicotyledons</taxon>
        <taxon>Gunneridae</taxon>
        <taxon>Pentapetalae</taxon>
        <taxon>rosids</taxon>
        <taxon>fabids</taxon>
        <taxon>Rosales</taxon>
        <taxon>Rosaceae</taxon>
        <taxon>Amygdaloideae</taxon>
        <taxon>Maleae</taxon>
        <taxon>Malus</taxon>
    </lineage>
</organism>
<dbReference type="GO" id="GO:0005848">
    <property type="term" value="C:mRNA cleavage stimulating factor complex"/>
    <property type="evidence" value="ECO:0007669"/>
    <property type="project" value="InterPro"/>
</dbReference>
<keyword evidence="2" id="KW-0507">mRNA processing</keyword>
<dbReference type="Gene3D" id="2.130.10.10">
    <property type="entry name" value="YVTN repeat-like/Quinoprotein amine dehydrogenase"/>
    <property type="match status" value="2"/>
</dbReference>
<evidence type="ECO:0000256" key="4">
    <source>
        <dbReference type="ARBA" id="ARBA00029851"/>
    </source>
</evidence>